<reference evidence="7 8" key="1">
    <citation type="journal article" date="2023" name="bioRxiv">
        <title>An intranuclear bacterial parasite of deep-sea mussels expresses apoptosis inhibitors acquired from its host.</title>
        <authorList>
            <person name="Gonzalez Porras M.A."/>
            <person name="Assie A."/>
            <person name="Tietjen M."/>
            <person name="Violette M."/>
            <person name="Kleiner M."/>
            <person name="Gruber-Vodicka H."/>
            <person name="Dubilier N."/>
            <person name="Leisch N."/>
        </authorList>
    </citation>
    <scope>NUCLEOTIDE SEQUENCE [LARGE SCALE GENOMIC DNA]</scope>
    <source>
        <strain evidence="7">IAP13</strain>
    </source>
</reference>
<gene>
    <name evidence="4" type="primary">rlpA</name>
    <name evidence="7" type="ORF">QS748_05315</name>
</gene>
<dbReference type="Pfam" id="PF03330">
    <property type="entry name" value="DPBB_1"/>
    <property type="match status" value="1"/>
</dbReference>
<keyword evidence="3 4" id="KW-0961">Cell wall biogenesis/degradation</keyword>
<evidence type="ECO:0000259" key="6">
    <source>
        <dbReference type="Pfam" id="PF03330"/>
    </source>
</evidence>
<organism evidence="7 8">
    <name type="scientific">Candidatus Endonucleibacter bathymodioli</name>
    <dbReference type="NCBI Taxonomy" id="539814"/>
    <lineage>
        <taxon>Bacteria</taxon>
        <taxon>Pseudomonadati</taxon>
        <taxon>Pseudomonadota</taxon>
        <taxon>Gammaproteobacteria</taxon>
        <taxon>Oceanospirillales</taxon>
        <taxon>Endozoicomonadaceae</taxon>
        <taxon>Candidatus Endonucleibacter</taxon>
    </lineage>
</organism>
<evidence type="ECO:0000313" key="8">
    <source>
        <dbReference type="Proteomes" id="UP001178148"/>
    </source>
</evidence>
<keyword evidence="2 4" id="KW-0456">Lyase</keyword>
<evidence type="ECO:0000256" key="2">
    <source>
        <dbReference type="ARBA" id="ARBA00023239"/>
    </source>
</evidence>
<comment type="caution">
    <text evidence="7">The sequence shown here is derived from an EMBL/GenBank/DDBJ whole genome shotgun (WGS) entry which is preliminary data.</text>
</comment>
<evidence type="ECO:0000256" key="3">
    <source>
        <dbReference type="ARBA" id="ARBA00023316"/>
    </source>
</evidence>
<dbReference type="InterPro" id="IPR012997">
    <property type="entry name" value="RplA"/>
</dbReference>
<dbReference type="GO" id="GO:0008932">
    <property type="term" value="F:lytic endotransglycosylase activity"/>
    <property type="evidence" value="ECO:0007669"/>
    <property type="project" value="UniProtKB-UniRule"/>
</dbReference>
<dbReference type="HAMAP" id="MF_02071">
    <property type="entry name" value="RlpA"/>
    <property type="match status" value="1"/>
</dbReference>
<keyword evidence="8" id="KW-1185">Reference proteome</keyword>
<evidence type="ECO:0000256" key="1">
    <source>
        <dbReference type="ARBA" id="ARBA00022729"/>
    </source>
</evidence>
<dbReference type="NCBIfam" id="TIGR00413">
    <property type="entry name" value="rlpA"/>
    <property type="match status" value="1"/>
</dbReference>
<protein>
    <recommendedName>
        <fullName evidence="4">Endolytic peptidoglycan transglycosylase RlpA</fullName>
        <ecNumber evidence="4">4.2.2.-</ecNumber>
    </recommendedName>
</protein>
<dbReference type="InterPro" id="IPR036908">
    <property type="entry name" value="RlpA-like_sf"/>
</dbReference>
<evidence type="ECO:0000256" key="5">
    <source>
        <dbReference type="RuleBase" id="RU003495"/>
    </source>
</evidence>
<dbReference type="CDD" id="cd22268">
    <property type="entry name" value="DPBB_RlpA-like"/>
    <property type="match status" value="1"/>
</dbReference>
<keyword evidence="1" id="KW-0732">Signal</keyword>
<accession>A0AA90SSK3</accession>
<sequence length="284" mass="31604">MVAKSEESNIPVFLSKRGAIFCLRLQILVILRHCKPHSYRVWTTQLLEVGTFMQSLPPMLRCVGFVLLALVLGSCASTDVNTLEVLDGAPKMHIDISQISDAVPRPHKGPHKFSPYSLNGIDYQPMKSANGYIREGIASWYGTKFHGKQTANGEVYDIFKMTGAHKTLPLPSYVKVTNLDNNRSVVLRVNDRGPFHEERLLDVSYVAAKKLGFAVDGTSKVKIEGIDSKSFLDSPERHSDESFVYLQLAAFKSHHSAQVMRQDVFDKLGVSASVISNENKVNLL</sequence>
<dbReference type="EMBL" id="JASXSV010000006">
    <property type="protein sequence ID" value="MDP0588630.1"/>
    <property type="molecule type" value="Genomic_DNA"/>
</dbReference>
<evidence type="ECO:0000256" key="4">
    <source>
        <dbReference type="HAMAP-Rule" id="MF_02071"/>
    </source>
</evidence>
<dbReference type="SUPFAM" id="SSF50685">
    <property type="entry name" value="Barwin-like endoglucanases"/>
    <property type="match status" value="1"/>
</dbReference>
<dbReference type="GO" id="GO:0071555">
    <property type="term" value="P:cell wall organization"/>
    <property type="evidence" value="ECO:0007669"/>
    <property type="project" value="UniProtKB-KW"/>
</dbReference>
<name>A0AA90SSK3_9GAMM</name>
<comment type="function">
    <text evidence="4">Lytic transglycosylase with a strong preference for naked glycan strands that lack stem peptides.</text>
</comment>
<proteinExistence type="inferred from homology"/>
<dbReference type="PANTHER" id="PTHR34183:SF1">
    <property type="entry name" value="ENDOLYTIC PEPTIDOGLYCAN TRANSGLYCOSYLASE RLPA"/>
    <property type="match status" value="1"/>
</dbReference>
<dbReference type="InterPro" id="IPR009009">
    <property type="entry name" value="RlpA-like_DPBB"/>
</dbReference>
<dbReference type="Gene3D" id="2.40.40.10">
    <property type="entry name" value="RlpA-like domain"/>
    <property type="match status" value="1"/>
</dbReference>
<dbReference type="AlphaFoldDB" id="A0AA90SSK3"/>
<evidence type="ECO:0000313" key="7">
    <source>
        <dbReference type="EMBL" id="MDP0588630.1"/>
    </source>
</evidence>
<dbReference type="InterPro" id="IPR034718">
    <property type="entry name" value="RlpA"/>
</dbReference>
<dbReference type="GO" id="GO:0009279">
    <property type="term" value="C:cell outer membrane"/>
    <property type="evidence" value="ECO:0007669"/>
    <property type="project" value="TreeGrafter"/>
</dbReference>
<comment type="similarity">
    <text evidence="4 5">Belongs to the RlpA family.</text>
</comment>
<dbReference type="EC" id="4.2.2.-" evidence="4"/>
<dbReference type="Proteomes" id="UP001178148">
    <property type="component" value="Unassembled WGS sequence"/>
</dbReference>
<dbReference type="PANTHER" id="PTHR34183">
    <property type="entry name" value="ENDOLYTIC PEPTIDOGLYCAN TRANSGLYCOSYLASE RLPA"/>
    <property type="match status" value="1"/>
</dbReference>
<dbReference type="GO" id="GO:0000270">
    <property type="term" value="P:peptidoglycan metabolic process"/>
    <property type="evidence" value="ECO:0007669"/>
    <property type="project" value="UniProtKB-UniRule"/>
</dbReference>
<dbReference type="FunFam" id="2.40.40.10:FF:000003">
    <property type="entry name" value="Endolytic peptidoglycan transglycosylase RlpA"/>
    <property type="match status" value="1"/>
</dbReference>
<feature type="domain" description="RlpA-like protein double-psi beta-barrel" evidence="6">
    <location>
        <begin position="135"/>
        <end position="223"/>
    </location>
</feature>